<gene>
    <name evidence="2" type="ORF">KO481_10935</name>
</gene>
<evidence type="ECO:0000256" key="1">
    <source>
        <dbReference type="SAM" id="MobiDB-lite"/>
    </source>
</evidence>
<name>A0ABS6AVH3_9NOCA</name>
<keyword evidence="3" id="KW-1185">Reference proteome</keyword>
<sequence>MTSDLSAPNPYGTPSTSGLGGPMRFQGAMNGFVGLLLRVPGLGSIVGRRLLVLHVVGRKSGKRYDIPVAYTRHEDALLIGTALHPWVKNIRKDAPVRVSMGGRPRTAAAEVCTDVETVMRLYEIIARDNRQNAGFNGIGFDASGDPNRADIYQTWQQGGAVIRLTLE</sequence>
<feature type="compositionally biased region" description="Polar residues" evidence="1">
    <location>
        <begin position="1"/>
        <end position="17"/>
    </location>
</feature>
<dbReference type="EMBL" id="JAHKNI010000003">
    <property type="protein sequence ID" value="MBU3062037.1"/>
    <property type="molecule type" value="Genomic_DNA"/>
</dbReference>
<accession>A0ABS6AVH3</accession>
<dbReference type="RefSeq" id="WP_215916937.1">
    <property type="nucleotide sequence ID" value="NZ_JAHKNI010000003.1"/>
</dbReference>
<dbReference type="NCBIfam" id="TIGR00026">
    <property type="entry name" value="hi_GC_TIGR00026"/>
    <property type="match status" value="1"/>
</dbReference>
<comment type="caution">
    <text evidence="2">The sequence shown here is derived from an EMBL/GenBank/DDBJ whole genome shotgun (WGS) entry which is preliminary data.</text>
</comment>
<reference evidence="2 3" key="1">
    <citation type="submission" date="2021-06" db="EMBL/GenBank/DDBJ databases">
        <title>Actinomycetes sequencing.</title>
        <authorList>
            <person name="Shan Q."/>
        </authorList>
    </citation>
    <scope>NUCLEOTIDE SEQUENCE [LARGE SCALE GENOMIC DNA]</scope>
    <source>
        <strain evidence="2 3">NEAU-G5</strain>
    </source>
</reference>
<organism evidence="2 3">
    <name type="scientific">Nocardia albiluteola</name>
    <dbReference type="NCBI Taxonomy" id="2842303"/>
    <lineage>
        <taxon>Bacteria</taxon>
        <taxon>Bacillati</taxon>
        <taxon>Actinomycetota</taxon>
        <taxon>Actinomycetes</taxon>
        <taxon>Mycobacteriales</taxon>
        <taxon>Nocardiaceae</taxon>
        <taxon>Nocardia</taxon>
    </lineage>
</organism>
<evidence type="ECO:0000313" key="2">
    <source>
        <dbReference type="EMBL" id="MBU3062037.1"/>
    </source>
</evidence>
<proteinExistence type="predicted"/>
<protein>
    <submittedName>
        <fullName evidence="2">Nitroreductase family deazaflavin-dependent oxidoreductase</fullName>
    </submittedName>
</protein>
<dbReference type="InterPro" id="IPR004378">
    <property type="entry name" value="F420H2_quin_Rdtase"/>
</dbReference>
<dbReference type="Gene3D" id="2.30.110.10">
    <property type="entry name" value="Electron Transport, Fmn-binding Protein, Chain A"/>
    <property type="match status" value="1"/>
</dbReference>
<dbReference type="InterPro" id="IPR012349">
    <property type="entry name" value="Split_barrel_FMN-bd"/>
</dbReference>
<dbReference type="Proteomes" id="UP000733379">
    <property type="component" value="Unassembled WGS sequence"/>
</dbReference>
<evidence type="ECO:0000313" key="3">
    <source>
        <dbReference type="Proteomes" id="UP000733379"/>
    </source>
</evidence>
<dbReference type="Pfam" id="PF04075">
    <property type="entry name" value="F420H2_quin_red"/>
    <property type="match status" value="1"/>
</dbReference>
<feature type="region of interest" description="Disordered" evidence="1">
    <location>
        <begin position="1"/>
        <end position="22"/>
    </location>
</feature>